<comment type="caution">
    <text evidence="2">The sequence shown here is derived from an EMBL/GenBank/DDBJ whole genome shotgun (WGS) entry which is preliminary data.</text>
</comment>
<reference evidence="2" key="1">
    <citation type="journal article" date="2020" name="New Phytol.">
        <title>Comparative genomics reveals dynamic genome evolution in host specialist ectomycorrhizal fungi.</title>
        <authorList>
            <person name="Lofgren L.A."/>
            <person name="Nguyen N.H."/>
            <person name="Vilgalys R."/>
            <person name="Ruytinx J."/>
            <person name="Liao H.L."/>
            <person name="Branco S."/>
            <person name="Kuo A."/>
            <person name="LaButti K."/>
            <person name="Lipzen A."/>
            <person name="Andreopoulos W."/>
            <person name="Pangilinan J."/>
            <person name="Riley R."/>
            <person name="Hundley H."/>
            <person name="Na H."/>
            <person name="Barry K."/>
            <person name="Grigoriev I.V."/>
            <person name="Stajich J.E."/>
            <person name="Kennedy P.G."/>
        </authorList>
    </citation>
    <scope>NUCLEOTIDE SEQUENCE</scope>
    <source>
        <strain evidence="2">FC423</strain>
    </source>
</reference>
<dbReference type="OrthoDB" id="2667400at2759"/>
<feature type="compositionally biased region" description="Low complexity" evidence="1">
    <location>
        <begin position="270"/>
        <end position="281"/>
    </location>
</feature>
<dbReference type="GeneID" id="64690619"/>
<feature type="compositionally biased region" description="Basic and acidic residues" evidence="1">
    <location>
        <begin position="124"/>
        <end position="139"/>
    </location>
</feature>
<feature type="compositionally biased region" description="Polar residues" evidence="1">
    <location>
        <begin position="36"/>
        <end position="49"/>
    </location>
</feature>
<dbReference type="AlphaFoldDB" id="A0A9P7F8H2"/>
<feature type="region of interest" description="Disordered" evidence="1">
    <location>
        <begin position="394"/>
        <end position="431"/>
    </location>
</feature>
<keyword evidence="3" id="KW-1185">Reference proteome</keyword>
<gene>
    <name evidence="2" type="ORF">F5147DRAFT_166667</name>
</gene>
<feature type="compositionally biased region" description="Polar residues" evidence="1">
    <location>
        <begin position="310"/>
        <end position="334"/>
    </location>
</feature>
<evidence type="ECO:0000313" key="3">
    <source>
        <dbReference type="Proteomes" id="UP000823399"/>
    </source>
</evidence>
<dbReference type="CDD" id="cd22249">
    <property type="entry name" value="UDM1_RNF168_RNF169-like"/>
    <property type="match status" value="1"/>
</dbReference>
<feature type="region of interest" description="Disordered" evidence="1">
    <location>
        <begin position="186"/>
        <end position="356"/>
    </location>
</feature>
<organism evidence="2 3">
    <name type="scientific">Suillus discolor</name>
    <dbReference type="NCBI Taxonomy" id="1912936"/>
    <lineage>
        <taxon>Eukaryota</taxon>
        <taxon>Fungi</taxon>
        <taxon>Dikarya</taxon>
        <taxon>Basidiomycota</taxon>
        <taxon>Agaricomycotina</taxon>
        <taxon>Agaricomycetes</taxon>
        <taxon>Agaricomycetidae</taxon>
        <taxon>Boletales</taxon>
        <taxon>Suillineae</taxon>
        <taxon>Suillaceae</taxon>
        <taxon>Suillus</taxon>
    </lineage>
</organism>
<accession>A0A9P7F8H2</accession>
<protein>
    <submittedName>
        <fullName evidence="2">Uncharacterized protein</fullName>
    </submittedName>
</protein>
<sequence>MAKEHQPAMQGRPGKDSKQYTNHPVPPNRGVDRGPTGSTMGVGSTSNPNFERPKPVLTVAERERMARQQFAMNGLRQERQHTQIEGIFIPKEDGQASHYFNATHHGGTAGADPSYHVPQPIASSRDRDRIPALDQERDRHRLHANIDPPSYNPALSSSTTYGPGYAAPANMHPVSAITAAMKSFSFDDSGEQSSSNPKGRNGPSRPQDPYTHPGVPPPIIRPAITKKSVSLDSGVQSSMSLNRPSHIQDSHARYGGPPPSSSRPIIAQKSASFDSSGFRPSSSREDWTGPPRLPYETRHESPYYQETPKEVSQNRQSSNRLDSQHPLLNTTSGNHYYPVRPTNTHNEVSEGEYHQTLNRSWNEIQRNELEMRRMQDEETKRKEDEIKRKAMLAKKKEDEVKMGEGQAQRREGPTRHAENSTRGYGVEERRPAQDPALYREATTQREGNLRRMEEGRFKGEMARATEEENQRKEEERVPWKEEVHLLEDLTKQVQGRPPYPTAFGGFGDIWRCFLVKPSRPSEVVAVKTIRAFQADNEEEKRKKANVMFLFHPCQSFG</sequence>
<feature type="region of interest" description="Disordered" evidence="1">
    <location>
        <begin position="101"/>
        <end position="157"/>
    </location>
</feature>
<proteinExistence type="predicted"/>
<dbReference type="RefSeq" id="XP_041293062.1">
    <property type="nucleotide sequence ID" value="XM_041428360.1"/>
</dbReference>
<evidence type="ECO:0000313" key="2">
    <source>
        <dbReference type="EMBL" id="KAG2108692.1"/>
    </source>
</evidence>
<feature type="region of interest" description="Disordered" evidence="1">
    <location>
        <begin position="1"/>
        <end position="56"/>
    </location>
</feature>
<name>A0A9P7F8H2_9AGAM</name>
<evidence type="ECO:0000256" key="1">
    <source>
        <dbReference type="SAM" id="MobiDB-lite"/>
    </source>
</evidence>
<dbReference type="Proteomes" id="UP000823399">
    <property type="component" value="Unassembled WGS sequence"/>
</dbReference>
<feature type="compositionally biased region" description="Polar residues" evidence="1">
    <location>
        <begin position="227"/>
        <end position="245"/>
    </location>
</feature>
<dbReference type="EMBL" id="JABBWM010000026">
    <property type="protein sequence ID" value="KAG2108692.1"/>
    <property type="molecule type" value="Genomic_DNA"/>
</dbReference>